<dbReference type="PANTHER" id="PTHR35532">
    <property type="entry name" value="SIMILAR TO POLYHYDROXYALKANOATE DEPOLYMERASE"/>
    <property type="match status" value="1"/>
</dbReference>
<dbReference type="RefSeq" id="WP_221930057.1">
    <property type="nucleotide sequence ID" value="NZ_FXTH01000013.1"/>
</dbReference>
<keyword evidence="2" id="KW-1185">Reference proteome</keyword>
<evidence type="ECO:0000313" key="1">
    <source>
        <dbReference type="EMBL" id="SMO78655.1"/>
    </source>
</evidence>
<dbReference type="EMBL" id="FXTH01000013">
    <property type="protein sequence ID" value="SMO78655.1"/>
    <property type="molecule type" value="Genomic_DNA"/>
</dbReference>
<reference evidence="1 2" key="1">
    <citation type="submission" date="2017-05" db="EMBL/GenBank/DDBJ databases">
        <authorList>
            <person name="Varghese N."/>
            <person name="Submissions S."/>
        </authorList>
    </citation>
    <scope>NUCLEOTIDE SEQUENCE [LARGE SCALE GENOMIC DNA]</scope>
    <source>
        <strain evidence="1 2">DSM 21194</strain>
    </source>
</reference>
<evidence type="ECO:0000313" key="2">
    <source>
        <dbReference type="Proteomes" id="UP000317593"/>
    </source>
</evidence>
<accession>A0A521E470</accession>
<dbReference type="Proteomes" id="UP000317593">
    <property type="component" value="Unassembled WGS sequence"/>
</dbReference>
<gene>
    <name evidence="1" type="ORF">SAMN06265218_11338</name>
</gene>
<dbReference type="SUPFAM" id="SSF49344">
    <property type="entry name" value="CBD9-like"/>
    <property type="match status" value="1"/>
</dbReference>
<dbReference type="PANTHER" id="PTHR35532:SF5">
    <property type="entry name" value="CARBOHYDRATE-BINDING DOMAIN-CONTAINING PROTEIN"/>
    <property type="match status" value="1"/>
</dbReference>
<dbReference type="CDD" id="cd09620">
    <property type="entry name" value="CBM9_like_3"/>
    <property type="match status" value="1"/>
</dbReference>
<dbReference type="Gene3D" id="2.60.40.1190">
    <property type="match status" value="1"/>
</dbReference>
<organism evidence="1 2">
    <name type="scientific">Fodinibius sediminis</name>
    <dbReference type="NCBI Taxonomy" id="1214077"/>
    <lineage>
        <taxon>Bacteria</taxon>
        <taxon>Pseudomonadati</taxon>
        <taxon>Balneolota</taxon>
        <taxon>Balneolia</taxon>
        <taxon>Balneolales</taxon>
        <taxon>Balneolaceae</taxon>
        <taxon>Fodinibius</taxon>
    </lineage>
</organism>
<proteinExistence type="predicted"/>
<name>A0A521E470_9BACT</name>
<sequence length="319" mass="36443">MNYFQLFPLLLLLLMGISLSPEGSLSKEDPEHPPRALVFPVADTSNVAGDWPFPCPRDSIKRYTARHISAAPEIDGRLDEKVWQQTDRSPKFVDLITGGQTIHDTRAAVLWDDKNLYVAFWHEEPFVQGSLTERNAPLYNENNSEVFIAGRDAYYEFEINALGTRYEAFFIWEEAYESGGFDAHPSFRRSNPLVREFNGVGFNSHPRGMRLGSWDFHFPGLKSGVFVDGTLNDNSDRDRGWTVELAFPWHGMKWLAKADQRALPPEDGDTWRIDFSRFNPYKEAPPASDSGGWTWSSHGVWDSHIPECFPFITFSRTSL</sequence>
<protein>
    <submittedName>
        <fullName evidence="1">Carbohydrate family 9 binding domain-like</fullName>
    </submittedName>
</protein>
<dbReference type="AlphaFoldDB" id="A0A521E470"/>